<evidence type="ECO:0000256" key="11">
    <source>
        <dbReference type="ARBA" id="ARBA00023049"/>
    </source>
</evidence>
<keyword evidence="8 14" id="KW-0378">Hydrolase</keyword>
<evidence type="ECO:0000256" key="9">
    <source>
        <dbReference type="ARBA" id="ARBA00022833"/>
    </source>
</evidence>
<evidence type="ECO:0000256" key="7">
    <source>
        <dbReference type="ARBA" id="ARBA00022737"/>
    </source>
</evidence>
<dbReference type="KEGG" id="mon:G8E03_12395"/>
<evidence type="ECO:0000256" key="1">
    <source>
        <dbReference type="ARBA" id="ARBA00004651"/>
    </source>
</evidence>
<feature type="transmembrane region" description="Helical" evidence="14">
    <location>
        <begin position="109"/>
        <end position="132"/>
    </location>
</feature>
<dbReference type="AlphaFoldDB" id="A0A6G7VNQ3"/>
<evidence type="ECO:0000256" key="10">
    <source>
        <dbReference type="ARBA" id="ARBA00022989"/>
    </source>
</evidence>
<keyword evidence="13 14" id="KW-0472">Membrane</keyword>
<dbReference type="Pfam" id="PF02163">
    <property type="entry name" value="Peptidase_M50"/>
    <property type="match status" value="2"/>
</dbReference>
<evidence type="ECO:0000256" key="16">
    <source>
        <dbReference type="PIRSR" id="PIRSR006404-2"/>
    </source>
</evidence>
<dbReference type="GO" id="GO:0006508">
    <property type="term" value="P:proteolysis"/>
    <property type="evidence" value="ECO:0007669"/>
    <property type="project" value="UniProtKB-KW"/>
</dbReference>
<evidence type="ECO:0000259" key="18">
    <source>
        <dbReference type="PROSITE" id="PS51371"/>
    </source>
</evidence>
<evidence type="ECO:0000256" key="17">
    <source>
        <dbReference type="PROSITE-ProRule" id="PRU00703"/>
    </source>
</evidence>
<evidence type="ECO:0000256" key="14">
    <source>
        <dbReference type="PIRNR" id="PIRNR006404"/>
    </source>
</evidence>
<evidence type="ECO:0000256" key="15">
    <source>
        <dbReference type="PIRSR" id="PIRSR006404-1"/>
    </source>
</evidence>
<feature type="binding site" evidence="16">
    <location>
        <position position="167"/>
    </location>
    <ligand>
        <name>Zn(2+)</name>
        <dbReference type="ChEBI" id="CHEBI:29105"/>
        <note>catalytic</note>
    </ligand>
</feature>
<dbReference type="PANTHER" id="PTHR39188:SF3">
    <property type="entry name" value="STAGE IV SPORULATION PROTEIN FB"/>
    <property type="match status" value="1"/>
</dbReference>
<keyword evidence="4 14" id="KW-0645">Protease</keyword>
<feature type="binding site" evidence="16">
    <location>
        <position position="72"/>
    </location>
    <ligand>
        <name>Zn(2+)</name>
        <dbReference type="ChEBI" id="CHEBI:29105"/>
        <note>catalytic</note>
    </ligand>
</feature>
<dbReference type="PANTHER" id="PTHR39188">
    <property type="entry name" value="MEMBRANE-ASSOCIATED ZINC METALLOPROTEASE M50B"/>
    <property type="match status" value="1"/>
</dbReference>
<dbReference type="InterPro" id="IPR000644">
    <property type="entry name" value="CBS_dom"/>
</dbReference>
<feature type="transmembrane region" description="Helical" evidence="14">
    <location>
        <begin position="21"/>
        <end position="38"/>
    </location>
</feature>
<keyword evidence="9 14" id="KW-0862">Zinc</keyword>
<dbReference type="GO" id="GO:0046872">
    <property type="term" value="F:metal ion binding"/>
    <property type="evidence" value="ECO:0007669"/>
    <property type="project" value="UniProtKB-UniRule"/>
</dbReference>
<evidence type="ECO:0000256" key="4">
    <source>
        <dbReference type="ARBA" id="ARBA00022670"/>
    </source>
</evidence>
<keyword evidence="12 17" id="KW-0129">CBS domain</keyword>
<dbReference type="InterPro" id="IPR008915">
    <property type="entry name" value="Peptidase_M50"/>
</dbReference>
<organism evidence="19 20">
    <name type="scientific">Pontivivens nitratireducens</name>
    <dbReference type="NCBI Taxonomy" id="2758038"/>
    <lineage>
        <taxon>Bacteria</taxon>
        <taxon>Pseudomonadati</taxon>
        <taxon>Pseudomonadota</taxon>
        <taxon>Alphaproteobacteria</taxon>
        <taxon>Rhodobacterales</taxon>
        <taxon>Paracoccaceae</taxon>
        <taxon>Pontivivens</taxon>
    </lineage>
</organism>
<dbReference type="GO" id="GO:0005886">
    <property type="term" value="C:plasma membrane"/>
    <property type="evidence" value="ECO:0007669"/>
    <property type="project" value="UniProtKB-SubCell"/>
</dbReference>
<evidence type="ECO:0000256" key="3">
    <source>
        <dbReference type="ARBA" id="ARBA00022475"/>
    </source>
</evidence>
<evidence type="ECO:0000256" key="13">
    <source>
        <dbReference type="ARBA" id="ARBA00023136"/>
    </source>
</evidence>
<keyword evidence="6 14" id="KW-0479">Metal-binding</keyword>
<reference evidence="19 20" key="1">
    <citation type="submission" date="2020-03" db="EMBL/GenBank/DDBJ databases">
        <title>Complete genome sequence of Monaibacterium sp. ALG8 with diverse plasmids.</title>
        <authorList>
            <person name="Sun C."/>
        </authorList>
    </citation>
    <scope>NUCLEOTIDE SEQUENCE [LARGE SCALE GENOMIC DNA]</scope>
    <source>
        <strain evidence="19 20">ALG8</strain>
    </source>
</reference>
<evidence type="ECO:0000313" key="20">
    <source>
        <dbReference type="Proteomes" id="UP000500791"/>
    </source>
</evidence>
<proteinExistence type="inferred from homology"/>
<protein>
    <recommendedName>
        <fullName evidence="14">Zinc metalloprotease</fullName>
    </recommendedName>
</protein>
<keyword evidence="7" id="KW-0677">Repeat</keyword>
<dbReference type="InterPro" id="IPR016483">
    <property type="entry name" value="UCP006404_Pept_M50_CBS"/>
</dbReference>
<dbReference type="EMBL" id="CP049811">
    <property type="protein sequence ID" value="QIK41495.1"/>
    <property type="molecule type" value="Genomic_DNA"/>
</dbReference>
<gene>
    <name evidence="19" type="ORF">G8E03_12395</name>
</gene>
<name>A0A6G7VNQ3_9RHOB</name>
<evidence type="ECO:0000256" key="2">
    <source>
        <dbReference type="ARBA" id="ARBA00007931"/>
    </source>
</evidence>
<comment type="cofactor">
    <cofactor evidence="14 16">
        <name>Zn(2+)</name>
        <dbReference type="ChEBI" id="CHEBI:29105"/>
    </cofactor>
    <text evidence="14 16">Binds 1 zinc ion per subunit.</text>
</comment>
<dbReference type="GO" id="GO:0008237">
    <property type="term" value="F:metallopeptidase activity"/>
    <property type="evidence" value="ECO:0007669"/>
    <property type="project" value="UniProtKB-UniRule"/>
</dbReference>
<sequence>MFTNAVKLFSIAGFDIKLDPSWLIIAAIITWSLGQNYFPHTLPGESPGIYFIMAIVAMILFFASLLLHELAHSVIARRYGLKIGGITLFLFGGVAELESEPRLAMEEFWVAVAGPVMSVALAFGFWALSLIAQLADSPAAAVVVLSYLATINLILALFNLVPAFPLDGGRILRAWLWHRSGDIQRATGTATKAGVAFAYVLMGLGLLALFQGAVISAIWQIMIGGFLLVAARSAYQEQITRVTFSDRTVSDLMRREPITVGPDLRLSDLVDQVVLRHGLSFVPVVEDDILLGHIDRAILLKIDREHWSSTRVGDVFAGLDETPTLPPDTPVEDLMKSIAKTGQRKFLVVEGHSLLGLISLSDIVRHLELSDLVVARTRSSSLP</sequence>
<evidence type="ECO:0000256" key="5">
    <source>
        <dbReference type="ARBA" id="ARBA00022692"/>
    </source>
</evidence>
<feature type="binding site" evidence="16">
    <location>
        <position position="68"/>
    </location>
    <ligand>
        <name>Zn(2+)</name>
        <dbReference type="ChEBI" id="CHEBI:29105"/>
        <note>catalytic</note>
    </ligand>
</feature>
<dbReference type="PROSITE" id="PS51371">
    <property type="entry name" value="CBS"/>
    <property type="match status" value="2"/>
</dbReference>
<evidence type="ECO:0000256" key="8">
    <source>
        <dbReference type="ARBA" id="ARBA00022801"/>
    </source>
</evidence>
<dbReference type="PIRSF" id="PIRSF006404">
    <property type="entry name" value="UCP006404_Pept_M50_CBS"/>
    <property type="match status" value="1"/>
</dbReference>
<keyword evidence="3 14" id="KW-1003">Cell membrane</keyword>
<keyword evidence="10 14" id="KW-1133">Transmembrane helix</keyword>
<feature type="active site" evidence="15">
    <location>
        <position position="69"/>
    </location>
</feature>
<keyword evidence="20" id="KW-1185">Reference proteome</keyword>
<feature type="domain" description="CBS" evidence="18">
    <location>
        <begin position="253"/>
        <end position="309"/>
    </location>
</feature>
<dbReference type="SUPFAM" id="SSF54631">
    <property type="entry name" value="CBS-domain pair"/>
    <property type="match status" value="1"/>
</dbReference>
<dbReference type="Gene3D" id="3.10.580.10">
    <property type="entry name" value="CBS-domain"/>
    <property type="match status" value="2"/>
</dbReference>
<feature type="transmembrane region" description="Helical" evidence="14">
    <location>
        <begin position="139"/>
        <end position="161"/>
    </location>
</feature>
<feature type="transmembrane region" description="Helical" evidence="14">
    <location>
        <begin position="50"/>
        <end position="67"/>
    </location>
</feature>
<comment type="subcellular location">
    <subcellularLocation>
        <location evidence="1 14">Cell membrane</location>
        <topology evidence="1 14">Multi-pass membrane protein</topology>
    </subcellularLocation>
</comment>
<evidence type="ECO:0000256" key="12">
    <source>
        <dbReference type="ARBA" id="ARBA00023122"/>
    </source>
</evidence>
<keyword evidence="11 14" id="KW-0482">Metalloprotease</keyword>
<evidence type="ECO:0000313" key="19">
    <source>
        <dbReference type="EMBL" id="QIK41495.1"/>
    </source>
</evidence>
<dbReference type="Pfam" id="PF00571">
    <property type="entry name" value="CBS"/>
    <property type="match status" value="2"/>
</dbReference>
<dbReference type="CDD" id="cd06164">
    <property type="entry name" value="S2P-M50_SpoIVFB_CBS"/>
    <property type="match status" value="1"/>
</dbReference>
<dbReference type="SMART" id="SM00116">
    <property type="entry name" value="CBS"/>
    <property type="match status" value="2"/>
</dbReference>
<feature type="transmembrane region" description="Helical" evidence="14">
    <location>
        <begin position="196"/>
        <end position="229"/>
    </location>
</feature>
<dbReference type="Proteomes" id="UP000500791">
    <property type="component" value="Chromosome"/>
</dbReference>
<dbReference type="InterPro" id="IPR046342">
    <property type="entry name" value="CBS_dom_sf"/>
</dbReference>
<feature type="domain" description="CBS" evidence="18">
    <location>
        <begin position="318"/>
        <end position="374"/>
    </location>
</feature>
<accession>A0A6G7VNQ3</accession>
<evidence type="ECO:0000256" key="6">
    <source>
        <dbReference type="ARBA" id="ARBA00022723"/>
    </source>
</evidence>
<comment type="similarity">
    <text evidence="2 14">Belongs to the peptidase M50B family.</text>
</comment>
<keyword evidence="5 14" id="KW-0812">Transmembrane</keyword>
<feature type="transmembrane region" description="Helical" evidence="14">
    <location>
        <begin position="79"/>
        <end position="97"/>
    </location>
</feature>